<dbReference type="InterPro" id="IPR008767">
    <property type="entry name" value="Phage_SPP1_head-tail_adaptor"/>
</dbReference>
<dbReference type="InterPro" id="IPR038666">
    <property type="entry name" value="SSP1_head-tail_sf"/>
</dbReference>
<dbReference type="NCBIfam" id="TIGR01563">
    <property type="entry name" value="gp16_SPP1"/>
    <property type="match status" value="1"/>
</dbReference>
<evidence type="ECO:0008006" key="3">
    <source>
        <dbReference type="Google" id="ProtNLM"/>
    </source>
</evidence>
<name>A0A0A2GDA4_9PORP</name>
<sequence>MEQKQSPSGFVSEEWTTLYTCRAQKVRQWSLRGDGFQAKEQFDGERLQFRVRYDKRLNEVQRIRFEGAEYRITLRDPNAYDNSVVLTCVLIDG</sequence>
<dbReference type="Gene3D" id="2.40.10.270">
    <property type="entry name" value="Bacteriophage SPP1 head-tail adaptor protein"/>
    <property type="match status" value="1"/>
</dbReference>
<accession>A0A0A2GDA4</accession>
<reference evidence="1 2" key="1">
    <citation type="submission" date="2014-08" db="EMBL/GenBank/DDBJ databases">
        <title>Porphyromonas gingivicanis strain:COT-022_OH1391 Genome sequencing.</title>
        <authorList>
            <person name="Wallis C."/>
            <person name="Deusch O."/>
            <person name="O'Flynn C."/>
            <person name="Davis I."/>
            <person name="Jospin G."/>
            <person name="Darling A.E."/>
            <person name="Coil D.A."/>
            <person name="Alexiev A."/>
            <person name="Horsfall A."/>
            <person name="Kirkwood N."/>
            <person name="Harris S."/>
            <person name="Eisen J.A."/>
        </authorList>
    </citation>
    <scope>NUCLEOTIDE SEQUENCE [LARGE SCALE GENOMIC DNA]</scope>
    <source>
        <strain evidence="2">COT-022 OH1391</strain>
    </source>
</reference>
<organism evidence="1 2">
    <name type="scientific">Porphyromonas gingivicanis</name>
    <dbReference type="NCBI Taxonomy" id="266762"/>
    <lineage>
        <taxon>Bacteria</taxon>
        <taxon>Pseudomonadati</taxon>
        <taxon>Bacteroidota</taxon>
        <taxon>Bacteroidia</taxon>
        <taxon>Bacteroidales</taxon>
        <taxon>Porphyromonadaceae</taxon>
        <taxon>Porphyromonas</taxon>
    </lineage>
</organism>
<evidence type="ECO:0000313" key="1">
    <source>
        <dbReference type="EMBL" id="KGN98429.1"/>
    </source>
</evidence>
<evidence type="ECO:0000313" key="2">
    <source>
        <dbReference type="Proteomes" id="UP000030134"/>
    </source>
</evidence>
<protein>
    <recommendedName>
        <fullName evidence="3">Head-tail adaptor protein</fullName>
    </recommendedName>
</protein>
<dbReference type="Pfam" id="PF05521">
    <property type="entry name" value="Phage_HCP"/>
    <property type="match status" value="1"/>
</dbReference>
<dbReference type="AlphaFoldDB" id="A0A0A2GDA4"/>
<gene>
    <name evidence="1" type="ORF">HQ36_02110</name>
</gene>
<dbReference type="EMBL" id="JQZW01000006">
    <property type="protein sequence ID" value="KGN98429.1"/>
    <property type="molecule type" value="Genomic_DNA"/>
</dbReference>
<proteinExistence type="predicted"/>
<keyword evidence="2" id="KW-1185">Reference proteome</keyword>
<dbReference type="Proteomes" id="UP000030134">
    <property type="component" value="Unassembled WGS sequence"/>
</dbReference>
<comment type="caution">
    <text evidence="1">The sequence shown here is derived from an EMBL/GenBank/DDBJ whole genome shotgun (WGS) entry which is preliminary data.</text>
</comment>